<evidence type="ECO:0000313" key="3">
    <source>
        <dbReference type="Proteomes" id="UP000256661"/>
    </source>
</evidence>
<dbReference type="OrthoDB" id="3483355at2"/>
<dbReference type="RefSeq" id="WP_116023340.1">
    <property type="nucleotide sequence ID" value="NZ_QTTT01000001.1"/>
</dbReference>
<dbReference type="AlphaFoldDB" id="A0A3D9SPI7"/>
<gene>
    <name evidence="2" type="ORF">DFJ69_3324</name>
</gene>
<dbReference type="Proteomes" id="UP000256661">
    <property type="component" value="Unassembled WGS sequence"/>
</dbReference>
<evidence type="ECO:0000313" key="2">
    <source>
        <dbReference type="EMBL" id="REE97849.1"/>
    </source>
</evidence>
<protein>
    <submittedName>
        <fullName evidence="2">Uncharacterized protein</fullName>
    </submittedName>
</protein>
<evidence type="ECO:0000256" key="1">
    <source>
        <dbReference type="SAM" id="MobiDB-lite"/>
    </source>
</evidence>
<feature type="region of interest" description="Disordered" evidence="1">
    <location>
        <begin position="1"/>
        <end position="27"/>
    </location>
</feature>
<keyword evidence="3" id="KW-1185">Reference proteome</keyword>
<reference evidence="2 3" key="1">
    <citation type="submission" date="2018-08" db="EMBL/GenBank/DDBJ databases">
        <title>Sequencing the genomes of 1000 actinobacteria strains.</title>
        <authorList>
            <person name="Klenk H.-P."/>
        </authorList>
    </citation>
    <scope>NUCLEOTIDE SEQUENCE [LARGE SCALE GENOMIC DNA]</scope>
    <source>
        <strain evidence="2 3">DSM 43927</strain>
    </source>
</reference>
<dbReference type="EMBL" id="QTTT01000001">
    <property type="protein sequence ID" value="REE97849.1"/>
    <property type="molecule type" value="Genomic_DNA"/>
</dbReference>
<proteinExistence type="predicted"/>
<accession>A0A3D9SPI7</accession>
<sequence length="115" mass="12814">MELGRPVEIQDAPEGEQPLSPRAHDDKARQHLEALQEAITKQTTFTARLVRPQGTDFTYLRVFNPDAAKLAEDVGCRIEDDGDHWFWWSWGNTIAPADDIDGTVKAIKRVIGSGG</sequence>
<comment type="caution">
    <text evidence="2">The sequence shown here is derived from an EMBL/GenBank/DDBJ whole genome shotgun (WGS) entry which is preliminary data.</text>
</comment>
<organism evidence="2 3">
    <name type="scientific">Thermomonospora umbrina</name>
    <dbReference type="NCBI Taxonomy" id="111806"/>
    <lineage>
        <taxon>Bacteria</taxon>
        <taxon>Bacillati</taxon>
        <taxon>Actinomycetota</taxon>
        <taxon>Actinomycetes</taxon>
        <taxon>Streptosporangiales</taxon>
        <taxon>Thermomonosporaceae</taxon>
        <taxon>Thermomonospora</taxon>
    </lineage>
</organism>
<name>A0A3D9SPI7_9ACTN</name>